<evidence type="ECO:0000313" key="2">
    <source>
        <dbReference type="Proteomes" id="UP001595826"/>
    </source>
</evidence>
<dbReference type="Proteomes" id="UP001595826">
    <property type="component" value="Unassembled WGS sequence"/>
</dbReference>
<accession>A0ABV8R8M1</accession>
<organism evidence="1 2">
    <name type="scientific">Polaribacter marinivivus</name>
    <dbReference type="NCBI Taxonomy" id="1524260"/>
    <lineage>
        <taxon>Bacteria</taxon>
        <taxon>Pseudomonadati</taxon>
        <taxon>Bacteroidota</taxon>
        <taxon>Flavobacteriia</taxon>
        <taxon>Flavobacteriales</taxon>
        <taxon>Flavobacteriaceae</taxon>
    </lineage>
</organism>
<protein>
    <submittedName>
        <fullName evidence="1">Uncharacterized protein</fullName>
    </submittedName>
</protein>
<sequence length="124" mass="13928">MILEIDRDSVAAGDDVDSHITTIQIDEDISVKSLIKKAEKACPLPSIYGGKATWIIFVGSNDERICVGVTAQQWRKNRLLIADTITAGEIFNGIAKKLKFHYWLQNSPNHVFEILKKGEIPDKY</sequence>
<keyword evidence="2" id="KW-1185">Reference proteome</keyword>
<name>A0ABV8R8M1_9FLAO</name>
<dbReference type="EMBL" id="JBHSCY010000001">
    <property type="protein sequence ID" value="MFC4268752.1"/>
    <property type="molecule type" value="Genomic_DNA"/>
</dbReference>
<comment type="caution">
    <text evidence="1">The sequence shown here is derived from an EMBL/GenBank/DDBJ whole genome shotgun (WGS) entry which is preliminary data.</text>
</comment>
<dbReference type="RefSeq" id="WP_377409414.1">
    <property type="nucleotide sequence ID" value="NZ_JBHSCY010000001.1"/>
</dbReference>
<evidence type="ECO:0000313" key="1">
    <source>
        <dbReference type="EMBL" id="MFC4268752.1"/>
    </source>
</evidence>
<reference evidence="2" key="1">
    <citation type="journal article" date="2019" name="Int. J. Syst. Evol. Microbiol.">
        <title>The Global Catalogue of Microorganisms (GCM) 10K type strain sequencing project: providing services to taxonomists for standard genome sequencing and annotation.</title>
        <authorList>
            <consortium name="The Broad Institute Genomics Platform"/>
            <consortium name="The Broad Institute Genome Sequencing Center for Infectious Disease"/>
            <person name="Wu L."/>
            <person name="Ma J."/>
        </authorList>
    </citation>
    <scope>NUCLEOTIDE SEQUENCE [LARGE SCALE GENOMIC DNA]</scope>
    <source>
        <strain evidence="2">CECT 8655</strain>
    </source>
</reference>
<proteinExistence type="predicted"/>
<gene>
    <name evidence="1" type="ORF">ACFOWD_07530</name>
</gene>